<feature type="compositionally biased region" description="Pro residues" evidence="1">
    <location>
        <begin position="26"/>
        <end position="37"/>
    </location>
</feature>
<proteinExistence type="predicted"/>
<evidence type="ECO:0000256" key="1">
    <source>
        <dbReference type="SAM" id="MobiDB-lite"/>
    </source>
</evidence>
<dbReference type="EMBL" id="JBANQN010000009">
    <property type="protein sequence ID" value="KAK6779396.1"/>
    <property type="molecule type" value="Genomic_DNA"/>
</dbReference>
<keyword evidence="3" id="KW-1185">Reference proteome</keyword>
<protein>
    <submittedName>
        <fullName evidence="2">Uncharacterized protein</fullName>
    </submittedName>
</protein>
<comment type="caution">
    <text evidence="2">The sequence shown here is derived from an EMBL/GenBank/DDBJ whole genome shotgun (WGS) entry which is preliminary data.</text>
</comment>
<reference evidence="2 3" key="1">
    <citation type="submission" date="2024-02" db="EMBL/GenBank/DDBJ databases">
        <title>de novo genome assembly of Solanum bulbocastanum strain 11H21.</title>
        <authorList>
            <person name="Hosaka A.J."/>
        </authorList>
    </citation>
    <scope>NUCLEOTIDE SEQUENCE [LARGE SCALE GENOMIC DNA]</scope>
    <source>
        <tissue evidence="2">Young leaves</tissue>
    </source>
</reference>
<accession>A0AAN8Y5A9</accession>
<dbReference type="Proteomes" id="UP001371456">
    <property type="component" value="Unassembled WGS sequence"/>
</dbReference>
<sequence>MHHSTMVVYHYTSSTASIANSHAKNVPPPPPPSPQSPPSSSLGLFPPCVSKEATPTVDTEILGRSHPLSQCSF</sequence>
<organism evidence="2 3">
    <name type="scientific">Solanum bulbocastanum</name>
    <name type="common">Wild potato</name>
    <dbReference type="NCBI Taxonomy" id="147425"/>
    <lineage>
        <taxon>Eukaryota</taxon>
        <taxon>Viridiplantae</taxon>
        <taxon>Streptophyta</taxon>
        <taxon>Embryophyta</taxon>
        <taxon>Tracheophyta</taxon>
        <taxon>Spermatophyta</taxon>
        <taxon>Magnoliopsida</taxon>
        <taxon>eudicotyledons</taxon>
        <taxon>Gunneridae</taxon>
        <taxon>Pentapetalae</taxon>
        <taxon>asterids</taxon>
        <taxon>lamiids</taxon>
        <taxon>Solanales</taxon>
        <taxon>Solanaceae</taxon>
        <taxon>Solanoideae</taxon>
        <taxon>Solaneae</taxon>
        <taxon>Solanum</taxon>
    </lineage>
</organism>
<evidence type="ECO:0000313" key="3">
    <source>
        <dbReference type="Proteomes" id="UP001371456"/>
    </source>
</evidence>
<name>A0AAN8Y5A9_SOLBU</name>
<dbReference type="AlphaFoldDB" id="A0AAN8Y5A9"/>
<feature type="region of interest" description="Disordered" evidence="1">
    <location>
        <begin position="19"/>
        <end position="49"/>
    </location>
</feature>
<gene>
    <name evidence="2" type="ORF">RDI58_021580</name>
</gene>
<evidence type="ECO:0000313" key="2">
    <source>
        <dbReference type="EMBL" id="KAK6779396.1"/>
    </source>
</evidence>